<gene>
    <name evidence="2" type="ORF">AWL63_03275</name>
</gene>
<feature type="transmembrane region" description="Helical" evidence="1">
    <location>
        <begin position="102"/>
        <end position="123"/>
    </location>
</feature>
<accession>A0A1B3Z6T1</accession>
<reference evidence="2 3" key="1">
    <citation type="submission" date="2016-01" db="EMBL/GenBank/DDBJ databases">
        <title>Complete genome and mega plasmid sequence of Sphingomonas panacis DCY99 elicits systemic resistance in rice to Xanthomonas oryzae.</title>
        <authorList>
            <person name="Kim Y.J."/>
            <person name="Yang D.C."/>
            <person name="Sing P."/>
        </authorList>
    </citation>
    <scope>NUCLEOTIDE SEQUENCE [LARGE SCALE GENOMIC DNA]</scope>
    <source>
        <strain evidence="2 3">DCY99</strain>
    </source>
</reference>
<keyword evidence="3" id="KW-1185">Reference proteome</keyword>
<proteinExistence type="predicted"/>
<dbReference type="GO" id="GO:0005886">
    <property type="term" value="C:plasma membrane"/>
    <property type="evidence" value="ECO:0007669"/>
    <property type="project" value="TreeGrafter"/>
</dbReference>
<evidence type="ECO:0000256" key="1">
    <source>
        <dbReference type="SAM" id="Phobius"/>
    </source>
</evidence>
<protein>
    <recommendedName>
        <fullName evidence="4">HdeD protein</fullName>
    </recommendedName>
</protein>
<dbReference type="KEGG" id="span:AWL63_03275"/>
<dbReference type="RefSeq" id="WP_069203724.1">
    <property type="nucleotide sequence ID" value="NZ_CP014168.1"/>
</dbReference>
<sequence>MAQFATSRFGIGNDPLGLRNARGWLFALGLALLLLGLCASANLVLATVATIYYVGAMMLIGGVLQIVHAFGTRQWGSAGLWLLSGILYLLAGLVAFSNPLLAAAMLTLLLAVSLATSGVLRLWVGISVVAIGRGWLVVSGLASIAAAVIIGFQWPVNALWILGMVLAVDLIVQGIALLAAGFSIKILRTV</sequence>
<feature type="transmembrane region" description="Helical" evidence="1">
    <location>
        <begin position="24"/>
        <end position="45"/>
    </location>
</feature>
<evidence type="ECO:0000313" key="3">
    <source>
        <dbReference type="Proteomes" id="UP000094256"/>
    </source>
</evidence>
<organism evidence="2 3">
    <name type="scientific">Sphingomonas panacis</name>
    <dbReference type="NCBI Taxonomy" id="1560345"/>
    <lineage>
        <taxon>Bacteria</taxon>
        <taxon>Pseudomonadati</taxon>
        <taxon>Pseudomonadota</taxon>
        <taxon>Alphaproteobacteria</taxon>
        <taxon>Sphingomonadales</taxon>
        <taxon>Sphingomonadaceae</taxon>
        <taxon>Sphingomonas</taxon>
    </lineage>
</organism>
<dbReference type="PANTHER" id="PTHR34989:SF1">
    <property type="entry name" value="PROTEIN HDED"/>
    <property type="match status" value="1"/>
</dbReference>
<dbReference type="InterPro" id="IPR005325">
    <property type="entry name" value="DUF308_memb"/>
</dbReference>
<feature type="transmembrane region" description="Helical" evidence="1">
    <location>
        <begin position="135"/>
        <end position="154"/>
    </location>
</feature>
<dbReference type="Pfam" id="PF03729">
    <property type="entry name" value="DUF308"/>
    <property type="match status" value="1"/>
</dbReference>
<feature type="transmembrane region" description="Helical" evidence="1">
    <location>
        <begin position="78"/>
        <end position="96"/>
    </location>
</feature>
<name>A0A1B3Z6T1_9SPHN</name>
<dbReference type="EMBL" id="CP014168">
    <property type="protein sequence ID" value="AOH83141.1"/>
    <property type="molecule type" value="Genomic_DNA"/>
</dbReference>
<dbReference type="InterPro" id="IPR052712">
    <property type="entry name" value="Acid_resist_chaperone_HdeD"/>
</dbReference>
<dbReference type="Proteomes" id="UP000094256">
    <property type="component" value="Chromosome"/>
</dbReference>
<dbReference type="PANTHER" id="PTHR34989">
    <property type="entry name" value="PROTEIN HDED"/>
    <property type="match status" value="1"/>
</dbReference>
<dbReference type="OrthoDB" id="9815400at2"/>
<dbReference type="STRING" id="1560345.AWL63_03275"/>
<evidence type="ECO:0008006" key="4">
    <source>
        <dbReference type="Google" id="ProtNLM"/>
    </source>
</evidence>
<keyword evidence="1" id="KW-1133">Transmembrane helix</keyword>
<keyword evidence="1" id="KW-0812">Transmembrane</keyword>
<feature type="transmembrane region" description="Helical" evidence="1">
    <location>
        <begin position="160"/>
        <end position="184"/>
    </location>
</feature>
<keyword evidence="1" id="KW-0472">Membrane</keyword>
<feature type="transmembrane region" description="Helical" evidence="1">
    <location>
        <begin position="51"/>
        <end position="71"/>
    </location>
</feature>
<dbReference type="AlphaFoldDB" id="A0A1B3Z6T1"/>
<evidence type="ECO:0000313" key="2">
    <source>
        <dbReference type="EMBL" id="AOH83141.1"/>
    </source>
</evidence>